<dbReference type="AlphaFoldDB" id="A0A0S4INA4"/>
<dbReference type="Gene3D" id="3.40.850.10">
    <property type="entry name" value="Kinesin motor domain"/>
    <property type="match status" value="1"/>
</dbReference>
<keyword evidence="11" id="KW-1185">Reference proteome</keyword>
<dbReference type="EMBL" id="CYKH01000199">
    <property type="protein sequence ID" value="CUE81680.1"/>
    <property type="molecule type" value="Genomic_DNA"/>
</dbReference>
<keyword evidence="3 7" id="KW-0175">Coiled coil</keyword>
<sequence length="893" mass="97845">MSSKKSSIEVAIRVRPMRNELSESKCVWDIQNTRLTEKSNPDCTFMFERVYNSNATTLDLYNSSVKGSIIKNVAQGYNGTVFAYGQTGSGKSFTMLGGGTGPGSEGVVSMAIGDLFVALEEEKAKAKSAGDGLDIQVFISMLEIYNEQLRDLLVAPGQVAAPLTIRENEHGVYVHNATKRPVTTTKQALFIIHNEAESRRTSAATAMNERSSRSHCLIRIHVEKTLSFDADSDDSDSDGESAPAGLSSGDGLKKKIVSSLNLVDLAGSERIAKTGAVGQRMVEGGHINKSLTSLTLVIKTLTDPPKPGGGPTFVNYRDSKLTHLLKTAIGGNSFTTVFCCMTMAEQHVDESRSTLQFAARAKTIKNEVSMNEIGDSRTKIRELETHITRLKRTMVAMDIYLMAKKLKIRLLTSGGEGGGSAQSAGGAAATTTLGTPKRTENSGADFGTSGSAALQEQVAQLQLIVEQLSLQNEELHRDLEITRQNGGGGGNNNMYADPHALGIADGPETHALRNQVAELEQELQDALGERDDLQDALNELDDMCKELEEENTARTGEINQLQHRNRTLDNQVTSLKSLEQSLTKQVEQIRQQLHESEQRTFERARGDELLEQLTKLHVEHQTLQFEHNTLMDLYSREEVEKAATADMQNDRLKELEHEKDEMRAQLQLQNSYLWRLLSVSALATHGKPVDPDDIKASVREHQVESAVKSLTAFVSSRMNRPPGVVGNDDDDDDDGPGTPKSWIKASRAAFDKSSSNNNNNPPADSAKGAPPAVSSSSSTNAAATTLVGDEALQKRIRELEQQIVAKDAQRDIIIDTKLKRIQELVLRLHTTNTKLTQELHTLGAHNNELFEIIKKEPKLLHKLNKTNLTPFNETDAVARASFAPVPQKPFGHN</sequence>
<feature type="region of interest" description="Disordered" evidence="8">
    <location>
        <begin position="229"/>
        <end position="249"/>
    </location>
</feature>
<dbReference type="Pfam" id="PF00225">
    <property type="entry name" value="Kinesin"/>
    <property type="match status" value="1"/>
</dbReference>
<dbReference type="GO" id="GO:0005524">
    <property type="term" value="F:ATP binding"/>
    <property type="evidence" value="ECO:0007669"/>
    <property type="project" value="UniProtKB-UniRule"/>
</dbReference>
<evidence type="ECO:0000256" key="7">
    <source>
        <dbReference type="SAM" id="Coils"/>
    </source>
</evidence>
<dbReference type="GO" id="GO:0005874">
    <property type="term" value="C:microtubule"/>
    <property type="evidence" value="ECO:0007669"/>
    <property type="project" value="UniProtKB-KW"/>
</dbReference>
<dbReference type="InterPro" id="IPR036961">
    <property type="entry name" value="Kinesin_motor_dom_sf"/>
</dbReference>
<feature type="domain" description="Kinesin motor" evidence="9">
    <location>
        <begin position="7"/>
        <end position="364"/>
    </location>
</feature>
<dbReference type="OrthoDB" id="21525at2759"/>
<feature type="coiled-coil region" evidence="7">
    <location>
        <begin position="451"/>
        <end position="485"/>
    </location>
</feature>
<keyword evidence="4 5" id="KW-0505">Motor protein</keyword>
<evidence type="ECO:0000256" key="4">
    <source>
        <dbReference type="ARBA" id="ARBA00023175"/>
    </source>
</evidence>
<evidence type="ECO:0000313" key="10">
    <source>
        <dbReference type="EMBL" id="CUE81680.1"/>
    </source>
</evidence>
<dbReference type="PROSITE" id="PS50067">
    <property type="entry name" value="KINESIN_MOTOR_2"/>
    <property type="match status" value="1"/>
</dbReference>
<gene>
    <name evidence="10" type="ORF">BSAL_56620</name>
</gene>
<dbReference type="InterPro" id="IPR027417">
    <property type="entry name" value="P-loop_NTPase"/>
</dbReference>
<feature type="binding site" evidence="5">
    <location>
        <begin position="85"/>
        <end position="92"/>
    </location>
    <ligand>
        <name>ATP</name>
        <dbReference type="ChEBI" id="CHEBI:30616"/>
    </ligand>
</feature>
<evidence type="ECO:0000256" key="8">
    <source>
        <dbReference type="SAM" id="MobiDB-lite"/>
    </source>
</evidence>
<dbReference type="PANTHER" id="PTHR47968">
    <property type="entry name" value="CENTROMERE PROTEIN E"/>
    <property type="match status" value="1"/>
</dbReference>
<proteinExistence type="inferred from homology"/>
<dbReference type="PROSITE" id="PS00411">
    <property type="entry name" value="KINESIN_MOTOR_1"/>
    <property type="match status" value="1"/>
</dbReference>
<dbReference type="CDD" id="cd00106">
    <property type="entry name" value="KISc"/>
    <property type="match status" value="1"/>
</dbReference>
<dbReference type="SMART" id="SM00129">
    <property type="entry name" value="KISc"/>
    <property type="match status" value="1"/>
</dbReference>
<comment type="similarity">
    <text evidence="5 6">Belongs to the TRAFAC class myosin-kinesin ATPase superfamily. Kinesin family.</text>
</comment>
<evidence type="ECO:0000259" key="9">
    <source>
        <dbReference type="PROSITE" id="PS50067"/>
    </source>
</evidence>
<keyword evidence="1 5" id="KW-0547">Nucleotide-binding</keyword>
<dbReference type="SUPFAM" id="SSF52540">
    <property type="entry name" value="P-loop containing nucleoside triphosphate hydrolases"/>
    <property type="match status" value="1"/>
</dbReference>
<organism evidence="10 11">
    <name type="scientific">Bodo saltans</name>
    <name type="common">Flagellated protozoan</name>
    <dbReference type="NCBI Taxonomy" id="75058"/>
    <lineage>
        <taxon>Eukaryota</taxon>
        <taxon>Discoba</taxon>
        <taxon>Euglenozoa</taxon>
        <taxon>Kinetoplastea</taxon>
        <taxon>Metakinetoplastina</taxon>
        <taxon>Eubodonida</taxon>
        <taxon>Bodonidae</taxon>
        <taxon>Bodo</taxon>
    </lineage>
</organism>
<name>A0A0S4INA4_BODSA</name>
<feature type="coiled-coil region" evidence="7">
    <location>
        <begin position="509"/>
        <end position="599"/>
    </location>
</feature>
<evidence type="ECO:0000256" key="3">
    <source>
        <dbReference type="ARBA" id="ARBA00023054"/>
    </source>
</evidence>
<feature type="compositionally biased region" description="Acidic residues" evidence="8">
    <location>
        <begin position="230"/>
        <end position="239"/>
    </location>
</feature>
<feature type="region of interest" description="Disordered" evidence="8">
    <location>
        <begin position="417"/>
        <end position="450"/>
    </location>
</feature>
<protein>
    <recommendedName>
        <fullName evidence="6">Kinesin-like protein</fullName>
    </recommendedName>
</protein>
<dbReference type="Proteomes" id="UP000051952">
    <property type="component" value="Unassembled WGS sequence"/>
</dbReference>
<dbReference type="GO" id="GO:0007018">
    <property type="term" value="P:microtubule-based movement"/>
    <property type="evidence" value="ECO:0007669"/>
    <property type="project" value="InterPro"/>
</dbReference>
<evidence type="ECO:0000256" key="6">
    <source>
        <dbReference type="RuleBase" id="RU000394"/>
    </source>
</evidence>
<accession>A0A0S4INA4</accession>
<dbReference type="Gene3D" id="1.10.287.1490">
    <property type="match status" value="1"/>
</dbReference>
<evidence type="ECO:0000313" key="11">
    <source>
        <dbReference type="Proteomes" id="UP000051952"/>
    </source>
</evidence>
<dbReference type="InterPro" id="IPR027640">
    <property type="entry name" value="Kinesin-like_fam"/>
</dbReference>
<evidence type="ECO:0000256" key="5">
    <source>
        <dbReference type="PROSITE-ProRule" id="PRU00283"/>
    </source>
</evidence>
<feature type="region of interest" description="Disordered" evidence="8">
    <location>
        <begin position="714"/>
        <end position="781"/>
    </location>
</feature>
<keyword evidence="6" id="KW-0493">Microtubule</keyword>
<dbReference type="InterPro" id="IPR019821">
    <property type="entry name" value="Kinesin_motor_CS"/>
</dbReference>
<feature type="compositionally biased region" description="Low complexity" evidence="8">
    <location>
        <begin position="421"/>
        <end position="435"/>
    </location>
</feature>
<evidence type="ECO:0000256" key="2">
    <source>
        <dbReference type="ARBA" id="ARBA00022840"/>
    </source>
</evidence>
<dbReference type="PRINTS" id="PR00380">
    <property type="entry name" value="KINESINHEAVY"/>
</dbReference>
<dbReference type="InterPro" id="IPR001752">
    <property type="entry name" value="Kinesin_motor_dom"/>
</dbReference>
<reference evidence="11" key="1">
    <citation type="submission" date="2015-09" db="EMBL/GenBank/DDBJ databases">
        <authorList>
            <consortium name="Pathogen Informatics"/>
        </authorList>
    </citation>
    <scope>NUCLEOTIDE SEQUENCE [LARGE SCALE GENOMIC DNA]</scope>
    <source>
        <strain evidence="11">Lake Konstanz</strain>
    </source>
</reference>
<dbReference type="OMA" id="CITPAIE"/>
<keyword evidence="2 5" id="KW-0067">ATP-binding</keyword>
<dbReference type="GO" id="GO:0003777">
    <property type="term" value="F:microtubule motor activity"/>
    <property type="evidence" value="ECO:0007669"/>
    <property type="project" value="InterPro"/>
</dbReference>
<feature type="coiled-coil region" evidence="7">
    <location>
        <begin position="645"/>
        <end position="672"/>
    </location>
</feature>
<dbReference type="VEuPathDB" id="TriTrypDB:BSAL_56620"/>
<dbReference type="PANTHER" id="PTHR47968:SF75">
    <property type="entry name" value="CENTROMERE-ASSOCIATED PROTEIN E"/>
    <property type="match status" value="1"/>
</dbReference>
<feature type="compositionally biased region" description="Low complexity" evidence="8">
    <location>
        <begin position="751"/>
        <end position="781"/>
    </location>
</feature>
<dbReference type="GO" id="GO:0008017">
    <property type="term" value="F:microtubule binding"/>
    <property type="evidence" value="ECO:0007669"/>
    <property type="project" value="InterPro"/>
</dbReference>
<evidence type="ECO:0000256" key="1">
    <source>
        <dbReference type="ARBA" id="ARBA00022741"/>
    </source>
</evidence>